<dbReference type="EMBL" id="KF900864">
    <property type="protein sequence ID" value="AIF09474.1"/>
    <property type="molecule type" value="Genomic_DNA"/>
</dbReference>
<organism evidence="1">
    <name type="scientific">uncultured marine thaumarchaeote KM3_37_D10</name>
    <dbReference type="NCBI Taxonomy" id="1456137"/>
    <lineage>
        <taxon>Archaea</taxon>
        <taxon>Nitrososphaerota</taxon>
        <taxon>environmental samples</taxon>
    </lineage>
</organism>
<name>A0A075H0A0_9ARCH</name>
<accession>A0A075H0A0</accession>
<reference evidence="1" key="1">
    <citation type="journal article" date="2014" name="Genome Biol. Evol.">
        <title>Pangenome evidence for extensive interdomain horizontal transfer affecting lineage core and shell genes in uncultured planktonic thaumarchaeota and euryarchaeota.</title>
        <authorList>
            <person name="Deschamps P."/>
            <person name="Zivanovic Y."/>
            <person name="Moreira D."/>
            <person name="Rodriguez-Valera F."/>
            <person name="Lopez-Garcia P."/>
        </authorList>
    </citation>
    <scope>NUCLEOTIDE SEQUENCE</scope>
</reference>
<evidence type="ECO:0000313" key="1">
    <source>
        <dbReference type="EMBL" id="AIF09474.1"/>
    </source>
</evidence>
<sequence length="364" mass="40578">MVKKYWELSFLLLLLILIPLPVFESFGQIENKPTVQGTGGGGEGVFFVNTHPFSYKDESGYTVVLGEIINNHDFPISDVKILVNFYNNISDEPIDRVIDTTILNSIPGHENSPFMLKSSIPNSAISRVGVTLLGFDSSPEKPTSLSIKVDLLEITNSLNFSGVITNNGNEDATDIKIHLISTDIFDPPRIVSLSSINFENPLIPGNSQIFSINDILNSKSVNYYILAESDNFHSHPIIIDNKKIISQNKIITINDVTITNIKQDESIIFSPIQINAQILMQEFTSFSLEENYVFYVQIRNAESGLIEFIGSSSSILQEDLPENPSIIWIPENEGLFFIETYLWNTDNVTLSSPGEILLVNINSV</sequence>
<protein>
    <submittedName>
        <fullName evidence="1">Uncharacterized protein</fullName>
    </submittedName>
</protein>
<proteinExistence type="predicted"/>
<dbReference type="AlphaFoldDB" id="A0A075H0A0"/>